<accession>T1DX74</accession>
<evidence type="ECO:0000313" key="3">
    <source>
        <dbReference type="Proteomes" id="UP000018143"/>
    </source>
</evidence>
<evidence type="ECO:0000259" key="1">
    <source>
        <dbReference type="Pfam" id="PF13274"/>
    </source>
</evidence>
<dbReference type="Pfam" id="PF13274">
    <property type="entry name" value="SocA_Panacea"/>
    <property type="match status" value="1"/>
</dbReference>
<dbReference type="InterPro" id="IPR025272">
    <property type="entry name" value="SocA_Panacea"/>
</dbReference>
<dbReference type="STRING" id="1325130.HFN_1251"/>
<protein>
    <recommendedName>
        <fullName evidence="1">Antitoxin SocA-like Panacea domain-containing protein</fullName>
    </recommendedName>
</protein>
<proteinExistence type="predicted"/>
<dbReference type="EMBL" id="BASD01000031">
    <property type="protein sequence ID" value="GAD20007.1"/>
    <property type="molecule type" value="Genomic_DNA"/>
</dbReference>
<name>T1DX74_9HELI</name>
<reference evidence="2 3" key="1">
    <citation type="journal article" date="2013" name="Genome Announc.">
        <title>Draft Genome Sequence of Helicobacter fennelliae Strain MRY12-0050, Isolated from a Bacteremia Patient.</title>
        <authorList>
            <person name="Rimbara E."/>
            <person name="Matsui M."/>
            <person name="Mori S."/>
            <person name="Suzuki S."/>
            <person name="Suzuki M."/>
            <person name="Kim H."/>
            <person name="Sekizuka T."/>
            <person name="Kuroda M."/>
            <person name="Shibayama K."/>
        </authorList>
    </citation>
    <scope>NUCLEOTIDE SEQUENCE [LARGE SCALE GENOMIC DNA]</scope>
    <source>
        <strain evidence="2 3">MRY12-0050</strain>
    </source>
</reference>
<comment type="caution">
    <text evidence="2">The sequence shown here is derived from an EMBL/GenBank/DDBJ whole genome shotgun (WGS) entry which is preliminary data.</text>
</comment>
<keyword evidence="3" id="KW-1185">Reference proteome</keyword>
<dbReference type="Proteomes" id="UP000018143">
    <property type="component" value="Unassembled WGS sequence"/>
</dbReference>
<sequence length="172" mass="19938">MTKSQIVSDKTKAIIAYIINYFQCSGIANKLGKVKLVKILWFADREFMYKYYKQLTDLEYRKMPQGPMPTNIEKILKNMQEKGIIKPFDTSKYGYKQQCFLCLKEPDLNQFSAQEISILDKVIVELQNKSAKQISNQTHDELWNSIEQGKIMPLESVFLQDIIPATQDDVNG</sequence>
<gene>
    <name evidence="2" type="ORF">HFN_1251</name>
</gene>
<dbReference type="RefSeq" id="WP_023949715.1">
    <property type="nucleotide sequence ID" value="NZ_BASD01000031.1"/>
</dbReference>
<organism evidence="2 3">
    <name type="scientific">Helicobacter fennelliae MRY12-0050</name>
    <dbReference type="NCBI Taxonomy" id="1325130"/>
    <lineage>
        <taxon>Bacteria</taxon>
        <taxon>Pseudomonadati</taxon>
        <taxon>Campylobacterota</taxon>
        <taxon>Epsilonproteobacteria</taxon>
        <taxon>Campylobacterales</taxon>
        <taxon>Helicobacteraceae</taxon>
        <taxon>Helicobacter</taxon>
    </lineage>
</organism>
<dbReference type="OrthoDB" id="3213544at2"/>
<dbReference type="AlphaFoldDB" id="T1DX74"/>
<evidence type="ECO:0000313" key="2">
    <source>
        <dbReference type="EMBL" id="GAD20007.1"/>
    </source>
</evidence>
<dbReference type="eggNOG" id="COG3600">
    <property type="taxonomic scope" value="Bacteria"/>
</dbReference>
<feature type="domain" description="Antitoxin SocA-like Panacea" evidence="1">
    <location>
        <begin position="36"/>
        <end position="143"/>
    </location>
</feature>